<evidence type="ECO:0000259" key="13">
    <source>
        <dbReference type="PROSITE" id="PS50157"/>
    </source>
</evidence>
<organism evidence="14 15">
    <name type="scientific">Penicillium chermesinum</name>
    <dbReference type="NCBI Taxonomy" id="63820"/>
    <lineage>
        <taxon>Eukaryota</taxon>
        <taxon>Fungi</taxon>
        <taxon>Dikarya</taxon>
        <taxon>Ascomycota</taxon>
        <taxon>Pezizomycotina</taxon>
        <taxon>Eurotiomycetes</taxon>
        <taxon>Eurotiomycetidae</taxon>
        <taxon>Eurotiales</taxon>
        <taxon>Aspergillaceae</taxon>
        <taxon>Penicillium</taxon>
    </lineage>
</organism>
<keyword evidence="8" id="KW-0238">DNA-binding</keyword>
<gene>
    <name evidence="14" type="ORF">N7468_000558</name>
</gene>
<evidence type="ECO:0000256" key="3">
    <source>
        <dbReference type="ARBA" id="ARBA00022630"/>
    </source>
</evidence>
<dbReference type="InterPro" id="IPR001138">
    <property type="entry name" value="Zn2Cys6_DnaBD"/>
</dbReference>
<dbReference type="Proteomes" id="UP001150941">
    <property type="component" value="Unassembled WGS sequence"/>
</dbReference>
<evidence type="ECO:0000313" key="15">
    <source>
        <dbReference type="Proteomes" id="UP001150941"/>
    </source>
</evidence>
<evidence type="ECO:0000256" key="1">
    <source>
        <dbReference type="ARBA" id="ARBA00001974"/>
    </source>
</evidence>
<dbReference type="InterPro" id="IPR007219">
    <property type="entry name" value="XnlR_reg_dom"/>
</dbReference>
<name>A0A9W9PKJ4_9EURO</name>
<dbReference type="InterPro" id="IPR051209">
    <property type="entry name" value="FAD-bind_Monooxygenase_sf"/>
</dbReference>
<keyword evidence="4" id="KW-0479">Metal-binding</keyword>
<dbReference type="PANTHER" id="PTHR42877:SF7">
    <property type="entry name" value="FLAVIN-BINDING MONOOXYGENASE-RELATED"/>
    <property type="match status" value="1"/>
</dbReference>
<evidence type="ECO:0000256" key="2">
    <source>
        <dbReference type="ARBA" id="ARBA00010139"/>
    </source>
</evidence>
<evidence type="ECO:0000256" key="4">
    <source>
        <dbReference type="ARBA" id="ARBA00022723"/>
    </source>
</evidence>
<dbReference type="SMART" id="SM00355">
    <property type="entry name" value="ZnF_C2H2"/>
    <property type="match status" value="2"/>
</dbReference>
<dbReference type="InterPro" id="IPR036188">
    <property type="entry name" value="FAD/NAD-bd_sf"/>
</dbReference>
<evidence type="ECO:0000256" key="9">
    <source>
        <dbReference type="ARBA" id="ARBA00023163"/>
    </source>
</evidence>
<accession>A0A9W9PKJ4</accession>
<feature type="domain" description="Zn(2)-C6 fungal-type" evidence="12">
    <location>
        <begin position="626"/>
        <end position="653"/>
    </location>
</feature>
<evidence type="ECO:0000256" key="6">
    <source>
        <dbReference type="ARBA" id="ARBA00023002"/>
    </source>
</evidence>
<keyword evidence="7" id="KW-0805">Transcription regulation</keyword>
<dbReference type="PROSITE" id="PS00028">
    <property type="entry name" value="ZINC_FINGER_C2H2_1"/>
    <property type="match status" value="1"/>
</dbReference>
<keyword evidence="5" id="KW-0274">FAD</keyword>
<dbReference type="Pfam" id="PF00172">
    <property type="entry name" value="Zn_clus"/>
    <property type="match status" value="1"/>
</dbReference>
<dbReference type="InterPro" id="IPR020946">
    <property type="entry name" value="Flavin_mOase-like"/>
</dbReference>
<dbReference type="CDD" id="cd12148">
    <property type="entry name" value="fungal_TF_MHR"/>
    <property type="match status" value="1"/>
</dbReference>
<dbReference type="SUPFAM" id="SSF57701">
    <property type="entry name" value="Zn2/Cys6 DNA-binding domain"/>
    <property type="match status" value="1"/>
</dbReference>
<keyword evidence="11" id="KW-0862">Zinc</keyword>
<keyword evidence="10" id="KW-0539">Nucleus</keyword>
<dbReference type="SUPFAM" id="SSF57667">
    <property type="entry name" value="beta-beta-alpha zinc fingers"/>
    <property type="match status" value="1"/>
</dbReference>
<keyword evidence="15" id="KW-1185">Reference proteome</keyword>
<dbReference type="RefSeq" id="XP_058335886.1">
    <property type="nucleotide sequence ID" value="XM_058469855.1"/>
</dbReference>
<dbReference type="Pfam" id="PF00743">
    <property type="entry name" value="FMO-like"/>
    <property type="match status" value="1"/>
</dbReference>
<evidence type="ECO:0000259" key="12">
    <source>
        <dbReference type="PROSITE" id="PS50048"/>
    </source>
</evidence>
<dbReference type="Pfam" id="PF04082">
    <property type="entry name" value="Fungal_trans"/>
    <property type="match status" value="1"/>
</dbReference>
<dbReference type="CDD" id="cd00067">
    <property type="entry name" value="GAL4"/>
    <property type="match status" value="1"/>
</dbReference>
<evidence type="ECO:0000256" key="11">
    <source>
        <dbReference type="PROSITE-ProRule" id="PRU00042"/>
    </source>
</evidence>
<dbReference type="PANTHER" id="PTHR42877">
    <property type="entry name" value="L-ORNITHINE N(5)-MONOOXYGENASE-RELATED"/>
    <property type="match status" value="1"/>
</dbReference>
<dbReference type="EMBL" id="JAPQKS010000001">
    <property type="protein sequence ID" value="KAJ5249107.1"/>
    <property type="molecule type" value="Genomic_DNA"/>
</dbReference>
<evidence type="ECO:0000256" key="10">
    <source>
        <dbReference type="ARBA" id="ARBA00023242"/>
    </source>
</evidence>
<dbReference type="GO" id="GO:0006351">
    <property type="term" value="P:DNA-templated transcription"/>
    <property type="evidence" value="ECO:0007669"/>
    <property type="project" value="InterPro"/>
</dbReference>
<reference evidence="14" key="1">
    <citation type="submission" date="2022-11" db="EMBL/GenBank/DDBJ databases">
        <authorList>
            <person name="Petersen C."/>
        </authorList>
    </citation>
    <scope>NUCLEOTIDE SEQUENCE</scope>
    <source>
        <strain evidence="14">IBT 19713</strain>
    </source>
</reference>
<dbReference type="GO" id="GO:0008270">
    <property type="term" value="F:zinc ion binding"/>
    <property type="evidence" value="ECO:0007669"/>
    <property type="project" value="UniProtKB-KW"/>
</dbReference>
<dbReference type="InterPro" id="IPR036236">
    <property type="entry name" value="Znf_C2H2_sf"/>
</dbReference>
<dbReference type="Gene3D" id="3.30.160.60">
    <property type="entry name" value="Classic Zinc Finger"/>
    <property type="match status" value="2"/>
</dbReference>
<evidence type="ECO:0008006" key="16">
    <source>
        <dbReference type="Google" id="ProtNLM"/>
    </source>
</evidence>
<dbReference type="SMART" id="SM00066">
    <property type="entry name" value="GAL4"/>
    <property type="match status" value="1"/>
</dbReference>
<dbReference type="GO" id="GO:0000981">
    <property type="term" value="F:DNA-binding transcription factor activity, RNA polymerase II-specific"/>
    <property type="evidence" value="ECO:0007669"/>
    <property type="project" value="InterPro"/>
</dbReference>
<sequence>MSSCAFTKRMRISEALGLKTDIPDARVREKLDSHIVTPDIPAHTYQATFEPNKEWSSFYAPAPEIHHYWKRVAGKYGCWKYIKLKHRVLDASWDEGKSKWKLQVQDDAGTSHQDECNVLIQATGSLNNWRWPSIPGLHDFKGKLMHSAAWETDYDYTNQNVAIVGNGSSGIQILPAMLPKVNHIDHYVRSRTWISPTFAREYIDKRSGDTQNSVSFSQEEIDTFKKDHAAYQQFRKEVELQLQSIHGTTLLGNPTQLAERDIIIDNMKKRLAKKPELLDELIPSFPVACRRLTPGPGYLEALADEKVALIKSNIIRVDETGIVTEDGNHRPISCERAWGGSLADRWKESTETYLSIATDGFPNYFICFGPNSAVGEGNLLLLFEKEIDYFTECVRKMQRDHIASMSVRPAAVQQFAQYCDEYFKRTVFSARCRSWYKGGAENGRVTALWPGSSLHALEAFAHPRWEDYEYEYVTGNAFGWIGDGWTENEKYNRINVNYLDDDQVDFPQPVDCGRSSRRIAFGPTADDLICDDPIFSPHYPGSPPRWTTMAPADKHFRCTVCQRGFTRVDHLKRHHLRHSGQKPYSCVFCNEAFARCDNLRDHYTDCAKRGDRKIPETGQRGRRRHACQSCTLMKLRCDGQSPCGSCVKRNLDCNNERNTRSHNVFDEEEKPDMYAPSSDRGSIKFLLNGGTDSFIEQFRLPPRTDRGRSLIFDNQTDMEEGAEATLSYNIQTNRPDLMTGSVDPFELSSLQFFQDTFLDFFTGPFSGLSTESHKPTDDHPFNEQLAYPPSLIGQRPQLALSAEQAVFEPERPFAMALVQSILARAWTVPLDAKAQEEISANLNQLLTTARIRKFISFYFKYWQKNCAMIHAPTFNPETVGLPLLAAVVFMGAIYSTDQREVYMAKRVLDFAELFIFSSNIYASDFEAASIFTGSSSIDDGSDWNQFQTFLAGFIIMVVQYWAGCPTSRNRAMEIARRLKLTKSRHLPHEGASEQMWIQTECRIRTMSFISLLDCAFLFFQNYPCRLTMSDTECEFPCSDALFKSEHPFADPTFRLSRNLTIREAFQNLFVATPFASPQPTPETNRMDLIVLDMFILIHILFAFINQHMTFVGLIRRHPLAIQSVQSPGGSTDSKSMIPEDTVLSSIMIALGRWREYWAALRTQVTHDEWASMGFYKNGYNFWLVSQLLITKKDAVEIIMKMEVNCEDKLQRLAVLLQNEKD</sequence>
<evidence type="ECO:0000313" key="14">
    <source>
        <dbReference type="EMBL" id="KAJ5249107.1"/>
    </source>
</evidence>
<evidence type="ECO:0000256" key="5">
    <source>
        <dbReference type="ARBA" id="ARBA00022827"/>
    </source>
</evidence>
<reference evidence="14" key="2">
    <citation type="journal article" date="2023" name="IMA Fungus">
        <title>Comparative genomic study of the Penicillium genus elucidates a diverse pangenome and 15 lateral gene transfer events.</title>
        <authorList>
            <person name="Petersen C."/>
            <person name="Sorensen T."/>
            <person name="Nielsen M.R."/>
            <person name="Sondergaard T.E."/>
            <person name="Sorensen J.L."/>
            <person name="Fitzpatrick D.A."/>
            <person name="Frisvad J.C."/>
            <person name="Nielsen K.L."/>
        </authorList>
    </citation>
    <scope>NUCLEOTIDE SEQUENCE</scope>
    <source>
        <strain evidence="14">IBT 19713</strain>
    </source>
</reference>
<dbReference type="OrthoDB" id="10018191at2759"/>
<dbReference type="Gene3D" id="3.50.50.60">
    <property type="entry name" value="FAD/NAD(P)-binding domain"/>
    <property type="match status" value="2"/>
</dbReference>
<dbReference type="GO" id="GO:0050661">
    <property type="term" value="F:NADP binding"/>
    <property type="evidence" value="ECO:0007669"/>
    <property type="project" value="InterPro"/>
</dbReference>
<comment type="caution">
    <text evidence="14">The sequence shown here is derived from an EMBL/GenBank/DDBJ whole genome shotgun (WGS) entry which is preliminary data.</text>
</comment>
<dbReference type="SUPFAM" id="SSF51905">
    <property type="entry name" value="FAD/NAD(P)-binding domain"/>
    <property type="match status" value="2"/>
</dbReference>
<dbReference type="GeneID" id="83197158"/>
<keyword evidence="11" id="KW-0863">Zinc-finger</keyword>
<keyword evidence="6" id="KW-0560">Oxidoreductase</keyword>
<dbReference type="GO" id="GO:0050660">
    <property type="term" value="F:flavin adenine dinucleotide binding"/>
    <property type="evidence" value="ECO:0007669"/>
    <property type="project" value="InterPro"/>
</dbReference>
<dbReference type="GO" id="GO:0004499">
    <property type="term" value="F:N,N-dimethylaniline monooxygenase activity"/>
    <property type="evidence" value="ECO:0007669"/>
    <property type="project" value="InterPro"/>
</dbReference>
<dbReference type="InterPro" id="IPR036864">
    <property type="entry name" value="Zn2-C6_fun-type_DNA-bd_sf"/>
</dbReference>
<dbReference type="PROSITE" id="PS00463">
    <property type="entry name" value="ZN2_CY6_FUNGAL_1"/>
    <property type="match status" value="1"/>
</dbReference>
<feature type="domain" description="C2H2-type" evidence="13">
    <location>
        <begin position="556"/>
        <end position="583"/>
    </location>
</feature>
<comment type="similarity">
    <text evidence="2">Belongs to the FAD-binding monooxygenase family.</text>
</comment>
<keyword evidence="3" id="KW-0285">Flavoprotein</keyword>
<comment type="cofactor">
    <cofactor evidence="1">
        <name>FAD</name>
        <dbReference type="ChEBI" id="CHEBI:57692"/>
    </cofactor>
</comment>
<protein>
    <recommendedName>
        <fullName evidence="16">Zn(2)-C6 fungal-type domain-containing protein</fullName>
    </recommendedName>
</protein>
<dbReference type="GO" id="GO:0003677">
    <property type="term" value="F:DNA binding"/>
    <property type="evidence" value="ECO:0007669"/>
    <property type="project" value="UniProtKB-KW"/>
</dbReference>
<evidence type="ECO:0000256" key="8">
    <source>
        <dbReference type="ARBA" id="ARBA00023125"/>
    </source>
</evidence>
<feature type="domain" description="C2H2-type" evidence="13">
    <location>
        <begin position="584"/>
        <end position="613"/>
    </location>
</feature>
<dbReference type="InterPro" id="IPR013087">
    <property type="entry name" value="Znf_C2H2_type"/>
</dbReference>
<proteinExistence type="inferred from homology"/>
<dbReference type="PROSITE" id="PS50157">
    <property type="entry name" value="ZINC_FINGER_C2H2_2"/>
    <property type="match status" value="2"/>
</dbReference>
<dbReference type="PROSITE" id="PS50048">
    <property type="entry name" value="ZN2_CY6_FUNGAL_2"/>
    <property type="match status" value="1"/>
</dbReference>
<dbReference type="AlphaFoldDB" id="A0A9W9PKJ4"/>
<dbReference type="Gene3D" id="4.10.240.10">
    <property type="entry name" value="Zn(2)-C6 fungal-type DNA-binding domain"/>
    <property type="match status" value="1"/>
</dbReference>
<evidence type="ECO:0000256" key="7">
    <source>
        <dbReference type="ARBA" id="ARBA00023015"/>
    </source>
</evidence>
<keyword evidence="9" id="KW-0804">Transcription</keyword>